<reference evidence="2" key="1">
    <citation type="submission" date="2021-01" db="EMBL/GenBank/DDBJ databases">
        <authorList>
            <person name="Corre E."/>
            <person name="Pelletier E."/>
            <person name="Niang G."/>
            <person name="Scheremetjew M."/>
            <person name="Finn R."/>
            <person name="Kale V."/>
            <person name="Holt S."/>
            <person name="Cochrane G."/>
            <person name="Meng A."/>
            <person name="Brown T."/>
            <person name="Cohen L."/>
        </authorList>
    </citation>
    <scope>NUCLEOTIDE SEQUENCE</scope>
    <source>
        <strain evidence="2">DIVA3 518/3/11/1/6</strain>
    </source>
</reference>
<organism evidence="2">
    <name type="scientific">Vannella robusta</name>
    <dbReference type="NCBI Taxonomy" id="1487602"/>
    <lineage>
        <taxon>Eukaryota</taxon>
        <taxon>Amoebozoa</taxon>
        <taxon>Discosea</taxon>
        <taxon>Flabellinia</taxon>
        <taxon>Vannellidae</taxon>
        <taxon>Vannella</taxon>
    </lineage>
</organism>
<dbReference type="PANTHER" id="PTHR15020">
    <property type="entry name" value="FLAVIN REDUCTASE-RELATED"/>
    <property type="match status" value="1"/>
</dbReference>
<name>A0A7S4MD49_9EUKA</name>
<dbReference type="InterPro" id="IPR036291">
    <property type="entry name" value="NAD(P)-bd_dom_sf"/>
</dbReference>
<dbReference type="Gene3D" id="3.40.50.720">
    <property type="entry name" value="NAD(P)-binding Rossmann-like Domain"/>
    <property type="match status" value="1"/>
</dbReference>
<proteinExistence type="predicted"/>
<dbReference type="EMBL" id="HBKP01010239">
    <property type="protein sequence ID" value="CAE2216037.1"/>
    <property type="molecule type" value="Transcribed_RNA"/>
</dbReference>
<accession>A0A7S4MD49</accession>
<sequence>MKEVAVFASRKNTGACCVSALVKRGYKVRAISRSGELSEDQRGNESIVPMVGDVTKPETLQSCVEGAAAVIFAAASTAGWRIPTGRMDTPPHVDYQGCINVAEACVRHDVPQFIVISSACVTRSMFSSIPYLLLNTMLGRVMYWKRRGEIESQAVIEKNPNCSWTIIRPGGLQNTDAKEPKDISLETGDTKSAMIPRANVGEIAAAAVDNPNAKNIAFECIGVPSGVASYAELFETLQKK</sequence>
<evidence type="ECO:0000259" key="1">
    <source>
        <dbReference type="Pfam" id="PF13460"/>
    </source>
</evidence>
<dbReference type="Pfam" id="PF13460">
    <property type="entry name" value="NAD_binding_10"/>
    <property type="match status" value="1"/>
</dbReference>
<evidence type="ECO:0000313" key="2">
    <source>
        <dbReference type="EMBL" id="CAE2216037.1"/>
    </source>
</evidence>
<feature type="domain" description="NAD(P)-binding" evidence="1">
    <location>
        <begin position="12"/>
        <end position="211"/>
    </location>
</feature>
<dbReference type="PANTHER" id="PTHR15020:SF43">
    <property type="entry name" value="NAD(P)-BINDING DOMAIN-CONTAINING PROTEIN"/>
    <property type="match status" value="1"/>
</dbReference>
<protein>
    <recommendedName>
        <fullName evidence="1">NAD(P)-binding domain-containing protein</fullName>
    </recommendedName>
</protein>
<dbReference type="AlphaFoldDB" id="A0A7S4MD49"/>
<gene>
    <name evidence="2" type="ORF">VSP0166_LOCUS7213</name>
</gene>
<dbReference type="InterPro" id="IPR016040">
    <property type="entry name" value="NAD(P)-bd_dom"/>
</dbReference>
<dbReference type="SUPFAM" id="SSF51735">
    <property type="entry name" value="NAD(P)-binding Rossmann-fold domains"/>
    <property type="match status" value="1"/>
</dbReference>